<dbReference type="EMBL" id="JH688263">
    <property type="protein sequence ID" value="EJD33376.1"/>
    <property type="molecule type" value="Genomic_DNA"/>
</dbReference>
<dbReference type="KEGG" id="adl:AURDEDRAFT_177541"/>
<evidence type="ECO:0000313" key="1">
    <source>
        <dbReference type="EMBL" id="EJD33376.1"/>
    </source>
</evidence>
<proteinExistence type="predicted"/>
<keyword evidence="2" id="KW-1185">Reference proteome</keyword>
<reference evidence="2" key="1">
    <citation type="journal article" date="2012" name="Science">
        <title>The Paleozoic origin of enzymatic lignin decomposition reconstructed from 31 fungal genomes.</title>
        <authorList>
            <person name="Floudas D."/>
            <person name="Binder M."/>
            <person name="Riley R."/>
            <person name="Barry K."/>
            <person name="Blanchette R.A."/>
            <person name="Henrissat B."/>
            <person name="Martinez A.T."/>
            <person name="Otillar R."/>
            <person name="Spatafora J.W."/>
            <person name="Yadav J.S."/>
            <person name="Aerts A."/>
            <person name="Benoit I."/>
            <person name="Boyd A."/>
            <person name="Carlson A."/>
            <person name="Copeland A."/>
            <person name="Coutinho P.M."/>
            <person name="de Vries R.P."/>
            <person name="Ferreira P."/>
            <person name="Findley K."/>
            <person name="Foster B."/>
            <person name="Gaskell J."/>
            <person name="Glotzer D."/>
            <person name="Gorecki P."/>
            <person name="Heitman J."/>
            <person name="Hesse C."/>
            <person name="Hori C."/>
            <person name="Igarashi K."/>
            <person name="Jurgens J.A."/>
            <person name="Kallen N."/>
            <person name="Kersten P."/>
            <person name="Kohler A."/>
            <person name="Kuees U."/>
            <person name="Kumar T.K.A."/>
            <person name="Kuo A."/>
            <person name="LaButti K."/>
            <person name="Larrondo L.F."/>
            <person name="Lindquist E."/>
            <person name="Ling A."/>
            <person name="Lombard V."/>
            <person name="Lucas S."/>
            <person name="Lundell T."/>
            <person name="Martin R."/>
            <person name="McLaughlin D.J."/>
            <person name="Morgenstern I."/>
            <person name="Morin E."/>
            <person name="Murat C."/>
            <person name="Nagy L.G."/>
            <person name="Nolan M."/>
            <person name="Ohm R.A."/>
            <person name="Patyshakuliyeva A."/>
            <person name="Rokas A."/>
            <person name="Ruiz-Duenas F.J."/>
            <person name="Sabat G."/>
            <person name="Salamov A."/>
            <person name="Samejima M."/>
            <person name="Schmutz J."/>
            <person name="Slot J.C."/>
            <person name="St John F."/>
            <person name="Stenlid J."/>
            <person name="Sun H."/>
            <person name="Sun S."/>
            <person name="Syed K."/>
            <person name="Tsang A."/>
            <person name="Wiebenga A."/>
            <person name="Young D."/>
            <person name="Pisabarro A."/>
            <person name="Eastwood D.C."/>
            <person name="Martin F."/>
            <person name="Cullen D."/>
            <person name="Grigoriev I.V."/>
            <person name="Hibbett D.S."/>
        </authorList>
    </citation>
    <scope>NUCLEOTIDE SEQUENCE [LARGE SCALE GENOMIC DNA]</scope>
    <source>
        <strain evidence="2">TFB10046</strain>
    </source>
</reference>
<organism evidence="1 2">
    <name type="scientific">Auricularia subglabra (strain TFB-10046 / SS5)</name>
    <name type="common">White-rot fungus</name>
    <name type="synonym">Auricularia delicata (strain TFB10046)</name>
    <dbReference type="NCBI Taxonomy" id="717982"/>
    <lineage>
        <taxon>Eukaryota</taxon>
        <taxon>Fungi</taxon>
        <taxon>Dikarya</taxon>
        <taxon>Basidiomycota</taxon>
        <taxon>Agaricomycotina</taxon>
        <taxon>Agaricomycetes</taxon>
        <taxon>Auriculariales</taxon>
        <taxon>Auriculariaceae</taxon>
        <taxon>Auricularia</taxon>
    </lineage>
</organism>
<dbReference type="InParanoid" id="J0LAD3"/>
<gene>
    <name evidence="1" type="ORF">AURDEDRAFT_177541</name>
</gene>
<protein>
    <submittedName>
        <fullName evidence="1">Uncharacterized protein</fullName>
    </submittedName>
</protein>
<name>J0LAD3_AURST</name>
<dbReference type="Proteomes" id="UP000006514">
    <property type="component" value="Unassembled WGS sequence"/>
</dbReference>
<dbReference type="AlphaFoldDB" id="J0LAD3"/>
<evidence type="ECO:0000313" key="2">
    <source>
        <dbReference type="Proteomes" id="UP000006514"/>
    </source>
</evidence>
<sequence length="207" mass="22331">MTISSPGTTSREGSSPTPELSYFNLTLVSSPTAGEPGVMRCVGCHSRSPQHLPAARRALTPSYSMSPASCPLSPGFDGFTITPADPSMLEGSIRCAWRELGMWEVRVFDDQLAGASRSPPPDLGELPDSSTRPLLMDGEALELLANVHMQWRIARVITVLVNWQHADAAQVADSAQSLTVGRRLMEQPVRLKALKARSFARVLSSST</sequence>
<accession>J0LAD3</accession>